<sequence>MKKQTFPEMTLTSLASNYPTFLQGKELYKKGQIQSLKADETNNTVQTMVDDKQLQTVHLRFYPNGVARKYHCTCKAFEKNAGACRHVIASMMYLNDLDAEELTAEESTAEKTTQNKTVSPSMFSYKKSEKAINALIHYSKKEISRQTDILYKEPVYVEYILNVSGTRANPIYDLYFKVGKDYLYVIKNSTQLISDIANDEEIVFGKNFTYNTDDYTLMPEDMEVFDRLNEIQTVIKSVLPMGYENQFLNKDSFTLPASYIKELLTLLDKTMGAFVRFGRPPRQLSQADRGETLEVRQDLSELNLAFSIDKIDNLFHFKLTDAKVNINDLSFHDQTKMIEYEHIFYFSESPHYELIKQIIEGLKESGSDTLVMRRQELETFLSVTLSQLEQIVDVKMDEDVLALLHQAPFEAQLYMDTQNDNLLVRPVFTYGNVTIYPLQESASYKDDSIVVRQWGEESKVLGRLFKEIPLPARKGDVWELTHTDTISGFLYDSLPGLADDMDVFLSQSARSLLYSPSKQPQITMEMRESSNLLDISFDTEDISTDELKDLLKELEKNQSYYRLSNGQIVNLKDPAFQAMRRAKDSLDIEDDELEKDMTVSVFQGLSAMEEDTIQTGQEFKKLVKQLFSPEDLTFELPEKLEADMRPYQVTGFKWLKSLDHYGFGGVLADDMGLGKTIQTIAFLQSKIESEKGKYLIICPSSVLFNWRHEWDKFVPDTDTIIISGSKEEREQKRQEAIDKDIPIWITSYPLIQRDFDLYKEDTFKTIILDESQNVKNSAAKTTKAVKRLTSETKIALSGTPIENHLGELWSLFSIIQPGLFRNKKAFQSMEQERIAAKIKPFILRRLKRDVLDDLPEKTETTEYIELSEGQKRLYQTQRAAIKQELKELVDSDTLKTNRIKVLAGMTRLRQICCDPKLIMPDYEGESSKLERLMEYLKEARANGKRVVLFSQFTSMLKIIRERLDDIDVDYHYLDGQTKNEERLNLTTRFNTGEKDLFLISLKAGGTGLNLTGGDTVILFDSWWNPAIEDQAADRVHRFGQKKSVQIIRFITTGTIEERINDLQDKKRELVDSVITKGNKESVTSLSTEEILELLYED</sequence>
<feature type="domain" description="Helicase C-terminal" evidence="5">
    <location>
        <begin position="928"/>
        <end position="1086"/>
    </location>
</feature>
<evidence type="ECO:0000259" key="4">
    <source>
        <dbReference type="PROSITE" id="PS51192"/>
    </source>
</evidence>
<dbReference type="SUPFAM" id="SSF52540">
    <property type="entry name" value="P-loop containing nucleoside triphosphate hydrolases"/>
    <property type="match status" value="2"/>
</dbReference>
<dbReference type="InterPro" id="IPR027417">
    <property type="entry name" value="P-loop_NTPase"/>
</dbReference>
<keyword evidence="7" id="KW-1185">Reference proteome</keyword>
<gene>
    <name evidence="6" type="ORF">SAMN04488113_10342</name>
</gene>
<dbReference type="InterPro" id="IPR049730">
    <property type="entry name" value="SNF2/RAD54-like_C"/>
</dbReference>
<dbReference type="Pfam" id="PF00271">
    <property type="entry name" value="Helicase_C"/>
    <property type="match status" value="1"/>
</dbReference>
<evidence type="ECO:0000256" key="1">
    <source>
        <dbReference type="ARBA" id="ARBA00022801"/>
    </source>
</evidence>
<dbReference type="STRING" id="1130080.SAMN04488113_10342"/>
<dbReference type="RefSeq" id="WP_091632655.1">
    <property type="nucleotide sequence ID" value="NZ_FNYW01000003.1"/>
</dbReference>
<evidence type="ECO:0000256" key="2">
    <source>
        <dbReference type="PROSITE-ProRule" id="PRU00325"/>
    </source>
</evidence>
<dbReference type="SMART" id="SM00487">
    <property type="entry name" value="DEXDc"/>
    <property type="match status" value="1"/>
</dbReference>
<dbReference type="InterPro" id="IPR001650">
    <property type="entry name" value="Helicase_C-like"/>
</dbReference>
<dbReference type="InterPro" id="IPR013663">
    <property type="entry name" value="Helicase_SWF/SNF/SWI_bac"/>
</dbReference>
<dbReference type="EMBL" id="FNYW01000003">
    <property type="protein sequence ID" value="SEI55805.1"/>
    <property type="molecule type" value="Genomic_DNA"/>
</dbReference>
<dbReference type="Gene3D" id="3.40.50.10810">
    <property type="entry name" value="Tandem AAA-ATPase domain"/>
    <property type="match status" value="1"/>
</dbReference>
<keyword evidence="6" id="KW-0347">Helicase</keyword>
<dbReference type="GO" id="GO:0008270">
    <property type="term" value="F:zinc ion binding"/>
    <property type="evidence" value="ECO:0007669"/>
    <property type="project" value="UniProtKB-KW"/>
</dbReference>
<organism evidence="6 7">
    <name type="scientific">Alkalibacterium gilvum</name>
    <dbReference type="NCBI Taxonomy" id="1130080"/>
    <lineage>
        <taxon>Bacteria</taxon>
        <taxon>Bacillati</taxon>
        <taxon>Bacillota</taxon>
        <taxon>Bacilli</taxon>
        <taxon>Lactobacillales</taxon>
        <taxon>Carnobacteriaceae</taxon>
        <taxon>Alkalibacterium</taxon>
    </lineage>
</organism>
<keyword evidence="6" id="KW-0547">Nucleotide-binding</keyword>
<dbReference type="Proteomes" id="UP000198564">
    <property type="component" value="Unassembled WGS sequence"/>
</dbReference>
<dbReference type="FunFam" id="3.40.50.300:FF:000533">
    <property type="entry name" value="Helicase, Snf2 family"/>
    <property type="match status" value="1"/>
</dbReference>
<keyword evidence="2" id="KW-0862">Zinc</keyword>
<dbReference type="OrthoDB" id="9760715at2"/>
<dbReference type="Pfam" id="PF04434">
    <property type="entry name" value="SWIM"/>
    <property type="match status" value="1"/>
</dbReference>
<dbReference type="PANTHER" id="PTHR10799">
    <property type="entry name" value="SNF2/RAD54 HELICASE FAMILY"/>
    <property type="match status" value="1"/>
</dbReference>
<keyword evidence="2" id="KW-0863">Zinc-finger</keyword>
<protein>
    <submittedName>
        <fullName evidence="6">Superfamily II DNA or RNA helicase, SNF2 family</fullName>
    </submittedName>
</protein>
<dbReference type="Pfam" id="PF00176">
    <property type="entry name" value="SNF2-rel_dom"/>
    <property type="match status" value="1"/>
</dbReference>
<reference evidence="7" key="1">
    <citation type="submission" date="2016-10" db="EMBL/GenBank/DDBJ databases">
        <authorList>
            <person name="Varghese N."/>
            <person name="Submissions S."/>
        </authorList>
    </citation>
    <scope>NUCLEOTIDE SEQUENCE [LARGE SCALE GENOMIC DNA]</scope>
    <source>
        <strain evidence="7">DSM 25751</strain>
    </source>
</reference>
<dbReference type="CDD" id="cd18793">
    <property type="entry name" value="SF2_C_SNF"/>
    <property type="match status" value="1"/>
</dbReference>
<dbReference type="Gene3D" id="3.40.50.300">
    <property type="entry name" value="P-loop containing nucleotide triphosphate hydrolases"/>
    <property type="match status" value="1"/>
</dbReference>
<evidence type="ECO:0000313" key="7">
    <source>
        <dbReference type="Proteomes" id="UP000198564"/>
    </source>
</evidence>
<keyword evidence="6" id="KW-0067">ATP-binding</keyword>
<accession>A0A1H6RW88</accession>
<dbReference type="PROSITE" id="PS51194">
    <property type="entry name" value="HELICASE_CTER"/>
    <property type="match status" value="1"/>
</dbReference>
<dbReference type="GO" id="GO:0005524">
    <property type="term" value="F:ATP binding"/>
    <property type="evidence" value="ECO:0007669"/>
    <property type="project" value="InterPro"/>
</dbReference>
<keyword evidence="1" id="KW-0378">Hydrolase</keyword>
<dbReference type="InterPro" id="IPR038718">
    <property type="entry name" value="SNF2-like_sf"/>
</dbReference>
<dbReference type="Pfam" id="PF08455">
    <property type="entry name" value="SNF2_assoc"/>
    <property type="match status" value="1"/>
</dbReference>
<dbReference type="PROSITE" id="PS51192">
    <property type="entry name" value="HELICASE_ATP_BIND_1"/>
    <property type="match status" value="1"/>
</dbReference>
<evidence type="ECO:0000259" key="3">
    <source>
        <dbReference type="PROSITE" id="PS50966"/>
    </source>
</evidence>
<dbReference type="AlphaFoldDB" id="A0A1H6RW88"/>
<evidence type="ECO:0000313" key="6">
    <source>
        <dbReference type="EMBL" id="SEI55805.1"/>
    </source>
</evidence>
<dbReference type="InterPro" id="IPR007527">
    <property type="entry name" value="Znf_SWIM"/>
</dbReference>
<dbReference type="InterPro" id="IPR000330">
    <property type="entry name" value="SNF2_N"/>
</dbReference>
<feature type="domain" description="SWIM-type" evidence="3">
    <location>
        <begin position="57"/>
        <end position="95"/>
    </location>
</feature>
<name>A0A1H6RW88_9LACT</name>
<keyword evidence="2" id="KW-0479">Metal-binding</keyword>
<dbReference type="SMART" id="SM00490">
    <property type="entry name" value="HELICc"/>
    <property type="match status" value="1"/>
</dbReference>
<dbReference type="GO" id="GO:0004386">
    <property type="term" value="F:helicase activity"/>
    <property type="evidence" value="ECO:0007669"/>
    <property type="project" value="UniProtKB-KW"/>
</dbReference>
<dbReference type="InterPro" id="IPR014001">
    <property type="entry name" value="Helicase_ATP-bd"/>
</dbReference>
<dbReference type="PROSITE" id="PS50966">
    <property type="entry name" value="ZF_SWIM"/>
    <property type="match status" value="1"/>
</dbReference>
<dbReference type="GO" id="GO:0016787">
    <property type="term" value="F:hydrolase activity"/>
    <property type="evidence" value="ECO:0007669"/>
    <property type="project" value="UniProtKB-KW"/>
</dbReference>
<evidence type="ECO:0000259" key="5">
    <source>
        <dbReference type="PROSITE" id="PS51194"/>
    </source>
</evidence>
<proteinExistence type="predicted"/>
<feature type="domain" description="Helicase ATP-binding" evidence="4">
    <location>
        <begin position="656"/>
        <end position="818"/>
    </location>
</feature>